<evidence type="ECO:0000256" key="2">
    <source>
        <dbReference type="SAM" id="MobiDB-lite"/>
    </source>
</evidence>
<dbReference type="Pfam" id="PF12830">
    <property type="entry name" value="Nipped-B_C"/>
    <property type="match status" value="1"/>
</dbReference>
<dbReference type="InterPro" id="IPR024986">
    <property type="entry name" value="Nipped-B_C"/>
</dbReference>
<comment type="similarity">
    <text evidence="1">Belongs to the SCC2/Nipped-B family.</text>
</comment>
<feature type="domain" description="Sister chromatid cohesion C-terminal" evidence="3">
    <location>
        <begin position="115"/>
        <end position="267"/>
    </location>
</feature>
<keyword evidence="1" id="KW-0677">Repeat</keyword>
<organism evidence="4 5">
    <name type="scientific">Tilletia caries</name>
    <name type="common">wheat bunt fungus</name>
    <dbReference type="NCBI Taxonomy" id="13290"/>
    <lineage>
        <taxon>Eukaryota</taxon>
        <taxon>Fungi</taxon>
        <taxon>Dikarya</taxon>
        <taxon>Basidiomycota</taxon>
        <taxon>Ustilaginomycotina</taxon>
        <taxon>Exobasidiomycetes</taxon>
        <taxon>Tilletiales</taxon>
        <taxon>Tilletiaceae</taxon>
        <taxon>Tilletia</taxon>
    </lineage>
</organism>
<keyword evidence="1" id="KW-0131">Cell cycle</keyword>
<reference evidence="4" key="1">
    <citation type="submission" date="2020-10" db="EMBL/GenBank/DDBJ databases">
        <authorList>
            <person name="Sedaghatjoo S."/>
        </authorList>
    </citation>
    <scope>NUCLEOTIDE SEQUENCE</scope>
    <source>
        <strain evidence="4">AZH3</strain>
    </source>
</reference>
<keyword evidence="5" id="KW-1185">Reference proteome</keyword>
<dbReference type="PANTHER" id="PTHR21704">
    <property type="entry name" value="NIPPED-B-LIKE PROTEIN DELANGIN SCC2-RELATED"/>
    <property type="match status" value="1"/>
</dbReference>
<comment type="subcellular location">
    <subcellularLocation>
        <location evidence="1">Nucleus</location>
    </subcellularLocation>
</comment>
<dbReference type="PANTHER" id="PTHR21704:SF18">
    <property type="entry name" value="NIPPED-B-LIKE PROTEIN"/>
    <property type="match status" value="1"/>
</dbReference>
<comment type="caution">
    <text evidence="4">The sequence shown here is derived from an EMBL/GenBank/DDBJ whole genome shotgun (WGS) entry which is preliminary data.</text>
</comment>
<feature type="compositionally biased region" description="Low complexity" evidence="2">
    <location>
        <begin position="321"/>
        <end position="337"/>
    </location>
</feature>
<protein>
    <recommendedName>
        <fullName evidence="1">Sister chromatid cohesion protein</fullName>
    </recommendedName>
</protein>
<sequence>MAAGCILSAILILIWDIPFAAKFFAFSLAGIGYAGHGSNFAWANDVMRDDDQERAMVLASMNLWSNVVNSWWSIVLYPATGAPRFKKGMIALICVAVSFCLHSESPTYRLGDPNITVLQGLTHPLQCVPTLIALETSADENVRTTAFRMHNHLAQKHGSILAARYPEHARVAFNFQLSIKSADQLRGSRMEDRPTAALHQWYSLVSEKRQTKLDFLKSMIKAFDTDRFEEACTVEHVAFARFMADNLAVFDYTTNEEVMTVVGELRTILSLAGMQAYSAIDDELEERQKELSNLSQGPQKKAVEIWAEIETTSARPKRGLPTATSQPSQQATSQPVAASDKILDKARELELAWTSTILGFALLLRNQLKWMYTLSEARCAKYVPGKKTSAGADKPAVRRPLTTSAAAVLELGSLPGAFSSCEQSHDALLQMQAYHNAIAEEGSILEADEGDTYD</sequence>
<evidence type="ECO:0000313" key="5">
    <source>
        <dbReference type="Proteomes" id="UP000836402"/>
    </source>
</evidence>
<accession>A0ABN7IUU3</accession>
<evidence type="ECO:0000313" key="4">
    <source>
        <dbReference type="EMBL" id="CAD6920236.1"/>
    </source>
</evidence>
<gene>
    <name evidence="4" type="ORF">JKIAZH3_G8026</name>
</gene>
<proteinExistence type="inferred from homology"/>
<name>A0ABN7IUU3_9BASI</name>
<dbReference type="EMBL" id="CAJHJG010002442">
    <property type="protein sequence ID" value="CAD6920236.1"/>
    <property type="molecule type" value="Genomic_DNA"/>
</dbReference>
<evidence type="ECO:0000259" key="3">
    <source>
        <dbReference type="Pfam" id="PF12830"/>
    </source>
</evidence>
<dbReference type="Proteomes" id="UP000836402">
    <property type="component" value="Unassembled WGS sequence"/>
</dbReference>
<evidence type="ECO:0000256" key="1">
    <source>
        <dbReference type="RuleBase" id="RU364107"/>
    </source>
</evidence>
<keyword evidence="1" id="KW-0539">Nucleus</keyword>
<feature type="region of interest" description="Disordered" evidence="2">
    <location>
        <begin position="316"/>
        <end position="337"/>
    </location>
</feature>
<dbReference type="InterPro" id="IPR033031">
    <property type="entry name" value="Scc2/Nipped-B"/>
</dbReference>